<dbReference type="InterPro" id="IPR020846">
    <property type="entry name" value="MFS_dom"/>
</dbReference>
<keyword evidence="3" id="KW-1003">Cell membrane</keyword>
<dbReference type="SUPFAM" id="SSF103473">
    <property type="entry name" value="MFS general substrate transporter"/>
    <property type="match status" value="1"/>
</dbReference>
<evidence type="ECO:0000256" key="6">
    <source>
        <dbReference type="ARBA" id="ARBA00023136"/>
    </source>
</evidence>
<dbReference type="Proteomes" id="UP001501319">
    <property type="component" value="Unassembled WGS sequence"/>
</dbReference>
<dbReference type="InterPro" id="IPR036259">
    <property type="entry name" value="MFS_trans_sf"/>
</dbReference>
<proteinExistence type="predicted"/>
<dbReference type="EMBL" id="BAAANE010000007">
    <property type="protein sequence ID" value="GAA1647254.1"/>
    <property type="molecule type" value="Genomic_DNA"/>
</dbReference>
<name>A0ABP4RFM8_9ACTN</name>
<feature type="transmembrane region" description="Helical" evidence="7">
    <location>
        <begin position="216"/>
        <end position="239"/>
    </location>
</feature>
<feature type="transmembrane region" description="Helical" evidence="7">
    <location>
        <begin position="105"/>
        <end position="122"/>
    </location>
</feature>
<feature type="transmembrane region" description="Helical" evidence="7">
    <location>
        <begin position="365"/>
        <end position="385"/>
    </location>
</feature>
<comment type="caution">
    <text evidence="9">The sequence shown here is derived from an EMBL/GenBank/DDBJ whole genome shotgun (WGS) entry which is preliminary data.</text>
</comment>
<keyword evidence="2" id="KW-0813">Transport</keyword>
<evidence type="ECO:0000256" key="2">
    <source>
        <dbReference type="ARBA" id="ARBA00022448"/>
    </source>
</evidence>
<keyword evidence="4 7" id="KW-0812">Transmembrane</keyword>
<comment type="subcellular location">
    <subcellularLocation>
        <location evidence="1">Cell membrane</location>
        <topology evidence="1">Multi-pass membrane protein</topology>
    </subcellularLocation>
</comment>
<feature type="transmembrane region" description="Helical" evidence="7">
    <location>
        <begin position="306"/>
        <end position="329"/>
    </location>
</feature>
<evidence type="ECO:0000256" key="4">
    <source>
        <dbReference type="ARBA" id="ARBA00022692"/>
    </source>
</evidence>
<keyword evidence="5 7" id="KW-1133">Transmembrane helix</keyword>
<evidence type="ECO:0000259" key="8">
    <source>
        <dbReference type="PROSITE" id="PS50850"/>
    </source>
</evidence>
<feature type="transmembrane region" description="Helical" evidence="7">
    <location>
        <begin position="251"/>
        <end position="268"/>
    </location>
</feature>
<dbReference type="InterPro" id="IPR050171">
    <property type="entry name" value="MFS_Transporters"/>
</dbReference>
<dbReference type="PANTHER" id="PTHR23517">
    <property type="entry name" value="RESISTANCE PROTEIN MDTM, PUTATIVE-RELATED-RELATED"/>
    <property type="match status" value="1"/>
</dbReference>
<sequence length="396" mass="41010">MTVATGTERPSWTGLPAAVRLLVIARAVNRLGAFTLPFLAVVLTVELGATVAEAGLVMTLFGLATIPSRIFGGHLADRLGRKPTIIVGLVGCAVSQTWIALADQLWSAVLAVALLGLVFEIYEPPSQAVIADVTAPADRPTAYSALGAAMAAAAVAAGVLAAALSHWGLRWLFVLDAATCLACAVLVGLALPTAAPPSTAQGTPATGGEGWRDRRLLAMLAVGTVFATIYMTLILGLPLTLIARKLPPSNIGLVLGLSALTLVAAQPLQRIRRLRQLNTFQVMTIGYLLLAAGLLANGFATNLLAFLAAAVLWSLGDLLLLSRAFTIVAALAPEHARGRYLAIYGISWGIATTLAPLAATQLLDLAGPILLWTTCAAAALALAAVQPSLRRHLNVP</sequence>
<feature type="transmembrane region" description="Helical" evidence="7">
    <location>
        <begin position="280"/>
        <end position="300"/>
    </location>
</feature>
<feature type="transmembrane region" description="Helical" evidence="7">
    <location>
        <begin position="38"/>
        <end position="63"/>
    </location>
</feature>
<keyword evidence="6 7" id="KW-0472">Membrane</keyword>
<dbReference type="PROSITE" id="PS50850">
    <property type="entry name" value="MFS"/>
    <property type="match status" value="1"/>
</dbReference>
<evidence type="ECO:0000256" key="3">
    <source>
        <dbReference type="ARBA" id="ARBA00022475"/>
    </source>
</evidence>
<keyword evidence="10" id="KW-1185">Reference proteome</keyword>
<evidence type="ECO:0000313" key="10">
    <source>
        <dbReference type="Proteomes" id="UP001501319"/>
    </source>
</evidence>
<feature type="transmembrane region" description="Helical" evidence="7">
    <location>
        <begin position="171"/>
        <end position="195"/>
    </location>
</feature>
<dbReference type="PANTHER" id="PTHR23517:SF2">
    <property type="entry name" value="MULTIDRUG RESISTANCE PROTEIN MDTH"/>
    <property type="match status" value="1"/>
</dbReference>
<reference evidence="10" key="1">
    <citation type="journal article" date="2019" name="Int. J. Syst. Evol. Microbiol.">
        <title>The Global Catalogue of Microorganisms (GCM) 10K type strain sequencing project: providing services to taxonomists for standard genome sequencing and annotation.</title>
        <authorList>
            <consortium name="The Broad Institute Genomics Platform"/>
            <consortium name="The Broad Institute Genome Sequencing Center for Infectious Disease"/>
            <person name="Wu L."/>
            <person name="Ma J."/>
        </authorList>
    </citation>
    <scope>NUCLEOTIDE SEQUENCE [LARGE SCALE GENOMIC DNA]</scope>
    <source>
        <strain evidence="10">JCM 14306</strain>
    </source>
</reference>
<feature type="transmembrane region" description="Helical" evidence="7">
    <location>
        <begin position="83"/>
        <end position="99"/>
    </location>
</feature>
<dbReference type="Gene3D" id="1.20.1250.20">
    <property type="entry name" value="MFS general substrate transporter like domains"/>
    <property type="match status" value="1"/>
</dbReference>
<dbReference type="RefSeq" id="WP_344113634.1">
    <property type="nucleotide sequence ID" value="NZ_BAAANE010000007.1"/>
</dbReference>
<evidence type="ECO:0000256" key="5">
    <source>
        <dbReference type="ARBA" id="ARBA00022989"/>
    </source>
</evidence>
<feature type="transmembrane region" description="Helical" evidence="7">
    <location>
        <begin position="341"/>
        <end position="359"/>
    </location>
</feature>
<feature type="domain" description="Major facilitator superfamily (MFS) profile" evidence="8">
    <location>
        <begin position="18"/>
        <end position="390"/>
    </location>
</feature>
<accession>A0ABP4RFM8</accession>
<organism evidence="9 10">
    <name type="scientific">Kribbella alba</name>
    <dbReference type="NCBI Taxonomy" id="190197"/>
    <lineage>
        <taxon>Bacteria</taxon>
        <taxon>Bacillati</taxon>
        <taxon>Actinomycetota</taxon>
        <taxon>Actinomycetes</taxon>
        <taxon>Propionibacteriales</taxon>
        <taxon>Kribbellaceae</taxon>
        <taxon>Kribbella</taxon>
    </lineage>
</organism>
<gene>
    <name evidence="9" type="ORF">GCM10009744_43100</name>
</gene>
<evidence type="ECO:0000256" key="1">
    <source>
        <dbReference type="ARBA" id="ARBA00004651"/>
    </source>
</evidence>
<protein>
    <submittedName>
        <fullName evidence="9">MFS transporter</fullName>
    </submittedName>
</protein>
<feature type="transmembrane region" description="Helical" evidence="7">
    <location>
        <begin position="143"/>
        <end position="165"/>
    </location>
</feature>
<evidence type="ECO:0000256" key="7">
    <source>
        <dbReference type="SAM" id="Phobius"/>
    </source>
</evidence>
<dbReference type="InterPro" id="IPR011701">
    <property type="entry name" value="MFS"/>
</dbReference>
<evidence type="ECO:0000313" key="9">
    <source>
        <dbReference type="EMBL" id="GAA1647254.1"/>
    </source>
</evidence>
<dbReference type="Pfam" id="PF07690">
    <property type="entry name" value="MFS_1"/>
    <property type="match status" value="1"/>
</dbReference>